<proteinExistence type="predicted"/>
<dbReference type="EMBL" id="JACHVS010000001">
    <property type="protein sequence ID" value="MBB2995978.1"/>
    <property type="molecule type" value="Genomic_DNA"/>
</dbReference>
<evidence type="ECO:0000313" key="1">
    <source>
        <dbReference type="EMBL" id="MBB2995978.1"/>
    </source>
</evidence>
<dbReference type="Proteomes" id="UP000523000">
    <property type="component" value="Unassembled WGS sequence"/>
</dbReference>
<keyword evidence="2" id="KW-1185">Reference proteome</keyword>
<comment type="caution">
    <text evidence="1">The sequence shown here is derived from an EMBL/GenBank/DDBJ whole genome shotgun (WGS) entry which is preliminary data.</text>
</comment>
<gene>
    <name evidence="1" type="ORF">E9229_002169</name>
</gene>
<sequence>MLRREEGGRFSQELVIFPQIGDLATQAFEFSAFILIQGPGWFAAEPAPVLFNPDPGAQGLIADIDFAGDFRDGASGVDDQGRGFSFVFVGESPALLLCF</sequence>
<organism evidence="1 2">
    <name type="scientific">Paeniglutamicibacter cryotolerans</name>
    <dbReference type="NCBI Taxonomy" id="670079"/>
    <lineage>
        <taxon>Bacteria</taxon>
        <taxon>Bacillati</taxon>
        <taxon>Actinomycetota</taxon>
        <taxon>Actinomycetes</taxon>
        <taxon>Micrococcales</taxon>
        <taxon>Micrococcaceae</taxon>
        <taxon>Paeniglutamicibacter</taxon>
    </lineage>
</organism>
<name>A0A839QHW8_9MICC</name>
<accession>A0A839QHW8</accession>
<dbReference type="AlphaFoldDB" id="A0A839QHW8"/>
<reference evidence="1 2" key="1">
    <citation type="submission" date="2020-08" db="EMBL/GenBank/DDBJ databases">
        <title>Sequencing the genomes of 1000 actinobacteria strains.</title>
        <authorList>
            <person name="Klenk H.-P."/>
        </authorList>
    </citation>
    <scope>NUCLEOTIDE SEQUENCE [LARGE SCALE GENOMIC DNA]</scope>
    <source>
        <strain evidence="1 2">DSM 22826</strain>
    </source>
</reference>
<protein>
    <submittedName>
        <fullName evidence="1">Uncharacterized protein</fullName>
    </submittedName>
</protein>
<evidence type="ECO:0000313" key="2">
    <source>
        <dbReference type="Proteomes" id="UP000523000"/>
    </source>
</evidence>